<evidence type="ECO:0000259" key="3">
    <source>
        <dbReference type="Pfam" id="PF16653"/>
    </source>
</evidence>
<evidence type="ECO:0000313" key="5">
    <source>
        <dbReference type="Proteomes" id="UP000019151"/>
    </source>
</evidence>
<dbReference type="Gene3D" id="3.40.50.720">
    <property type="entry name" value="NAD(P)-binding Rossmann-like Domain"/>
    <property type="match status" value="1"/>
</dbReference>
<keyword evidence="5" id="KW-1185">Reference proteome</keyword>
<dbReference type="AlphaFoldDB" id="W0RHN2"/>
<dbReference type="SUPFAM" id="SSF51735">
    <property type="entry name" value="NAD(P)-binding Rossmann-fold domains"/>
    <property type="match status" value="1"/>
</dbReference>
<dbReference type="OrthoDB" id="9769367at2"/>
<dbReference type="InterPro" id="IPR032095">
    <property type="entry name" value="Sacchrp_dh-like_C"/>
</dbReference>
<evidence type="ECO:0000313" key="4">
    <source>
        <dbReference type="EMBL" id="AHG89937.1"/>
    </source>
</evidence>
<dbReference type="GO" id="GO:0016491">
    <property type="term" value="F:oxidoreductase activity"/>
    <property type="evidence" value="ECO:0007669"/>
    <property type="project" value="UniProtKB-KW"/>
</dbReference>
<dbReference type="RefSeq" id="WP_025411414.1">
    <property type="nucleotide sequence ID" value="NZ_CP007128.1"/>
</dbReference>
<organism evidence="4 5">
    <name type="scientific">Gemmatirosa kalamazoonensis</name>
    <dbReference type="NCBI Taxonomy" id="861299"/>
    <lineage>
        <taxon>Bacteria</taxon>
        <taxon>Pseudomonadati</taxon>
        <taxon>Gemmatimonadota</taxon>
        <taxon>Gemmatimonadia</taxon>
        <taxon>Gemmatimonadales</taxon>
        <taxon>Gemmatimonadaceae</taxon>
        <taxon>Gemmatirosa</taxon>
    </lineage>
</organism>
<dbReference type="SUPFAM" id="SSF55347">
    <property type="entry name" value="Glyceraldehyde-3-phosphate dehydrogenase-like, C-terminal domain"/>
    <property type="match status" value="1"/>
</dbReference>
<name>W0RHN2_9BACT</name>
<dbReference type="EMBL" id="CP007128">
    <property type="protein sequence ID" value="AHG89937.1"/>
    <property type="molecule type" value="Genomic_DNA"/>
</dbReference>
<dbReference type="Proteomes" id="UP000019151">
    <property type="component" value="Chromosome"/>
</dbReference>
<dbReference type="InterPro" id="IPR051168">
    <property type="entry name" value="AASS"/>
</dbReference>
<evidence type="ECO:0000259" key="2">
    <source>
        <dbReference type="Pfam" id="PF03435"/>
    </source>
</evidence>
<dbReference type="HOGENOM" id="CLU_032858_3_0_0"/>
<keyword evidence="1" id="KW-0560">Oxidoreductase</keyword>
<dbReference type="InterPro" id="IPR005097">
    <property type="entry name" value="Sacchrp_dh_NADP-bd"/>
</dbReference>
<feature type="domain" description="Saccharopine dehydrogenase NADP binding" evidence="2">
    <location>
        <begin position="4"/>
        <end position="131"/>
    </location>
</feature>
<dbReference type="Pfam" id="PF03435">
    <property type="entry name" value="Sacchrp_dh_NADP"/>
    <property type="match status" value="1"/>
</dbReference>
<dbReference type="PANTHER" id="PTHR11133">
    <property type="entry name" value="SACCHAROPINE DEHYDROGENASE"/>
    <property type="match status" value="1"/>
</dbReference>
<dbReference type="Pfam" id="PF16653">
    <property type="entry name" value="Sacchrp_dh_C"/>
    <property type="match status" value="1"/>
</dbReference>
<dbReference type="eggNOG" id="COG1748">
    <property type="taxonomic scope" value="Bacteria"/>
</dbReference>
<protein>
    <submittedName>
        <fullName evidence="4">Saccharopine dehydrogenase</fullName>
    </submittedName>
</protein>
<proteinExistence type="predicted"/>
<dbReference type="STRING" id="861299.J421_2400"/>
<feature type="domain" description="Saccharopine dehydrogenase-like C-terminal" evidence="3">
    <location>
        <begin position="136"/>
        <end position="388"/>
    </location>
</feature>
<evidence type="ECO:0000256" key="1">
    <source>
        <dbReference type="ARBA" id="ARBA00023002"/>
    </source>
</evidence>
<gene>
    <name evidence="4" type="ORF">J421_2400</name>
</gene>
<sequence>MRMLVLGAGLQGSACAFDLLQNPDVVEVRLADLNVSHLPAFLAPYTDAAKLAGAKPRLLPTPLDAKDTEAVRALMRQSDAVMSALPYYFNGPMARHAVECGAHFCDLGGNTEIVFEQKQLDAAAKEAKVSVIPDCGLAPGMVNILAQHGIDLLQRDGADVQSVRIFVGGLPQHPEPPLNYQIVYSLEGVLDYYTTLSWVVRDGKRHQVRALSEIEPVAFESHPELGTLEAFHTAGGLSTMGFRYEGKIPTMEYKTLRYPGHAQMMEAMRELGFFGLEPVEVKGVRVVPRDVALALMQPRLTKPQGRDLVALRVVVEGTKGGTAVSRGWELVDRYDDTRGVSAMMRTTGYSLSITGQLQASGAIPAGVCTPDECVPAERYVAELAKRGIEIEPIA</sequence>
<dbReference type="PANTHER" id="PTHR11133:SF22">
    <property type="entry name" value="ALPHA-AMINOADIPIC SEMIALDEHYDE SYNTHASE, MITOCHONDRIAL"/>
    <property type="match status" value="1"/>
</dbReference>
<dbReference type="Gene3D" id="3.30.360.10">
    <property type="entry name" value="Dihydrodipicolinate Reductase, domain 2"/>
    <property type="match status" value="1"/>
</dbReference>
<dbReference type="InterPro" id="IPR036291">
    <property type="entry name" value="NAD(P)-bd_dom_sf"/>
</dbReference>
<reference evidence="4 5" key="1">
    <citation type="journal article" date="2014" name="Genome Announc.">
        <title>Genome Sequence and Methylome of Soil Bacterium Gemmatirosa kalamazoonensis KBS708T, a Member of the Rarely Cultivated Gemmatimonadetes Phylum.</title>
        <authorList>
            <person name="Debruyn J.M."/>
            <person name="Radosevich M."/>
            <person name="Wommack K.E."/>
            <person name="Polson S.W."/>
            <person name="Hauser L.J."/>
            <person name="Fawaz M.N."/>
            <person name="Korlach J."/>
            <person name="Tsai Y.C."/>
        </authorList>
    </citation>
    <scope>NUCLEOTIDE SEQUENCE [LARGE SCALE GENOMIC DNA]</scope>
    <source>
        <strain evidence="4 5">KBS708</strain>
    </source>
</reference>
<dbReference type="InParanoid" id="W0RHN2"/>
<accession>W0RHN2</accession>
<dbReference type="KEGG" id="gba:J421_2400"/>